<proteinExistence type="predicted"/>
<dbReference type="InterPro" id="IPR008042">
    <property type="entry name" value="Retrotrans_Pao"/>
</dbReference>
<keyword evidence="2" id="KW-1185">Reference proteome</keyword>
<dbReference type="Proteomes" id="UP000821853">
    <property type="component" value="Chromosome 5"/>
</dbReference>
<evidence type="ECO:0000313" key="1">
    <source>
        <dbReference type="EMBL" id="KAH9376057.1"/>
    </source>
</evidence>
<gene>
    <name evidence="1" type="ORF">HPB48_017663</name>
</gene>
<dbReference type="AlphaFoldDB" id="A0A9J6GM63"/>
<dbReference type="EMBL" id="JABSTR010000007">
    <property type="protein sequence ID" value="KAH9376057.1"/>
    <property type="molecule type" value="Genomic_DNA"/>
</dbReference>
<dbReference type="VEuPathDB" id="VectorBase:HLOH_044534"/>
<dbReference type="Pfam" id="PF05380">
    <property type="entry name" value="Peptidase_A17"/>
    <property type="match status" value="1"/>
</dbReference>
<accession>A0A9J6GM63</accession>
<dbReference type="PANTHER" id="PTHR47331">
    <property type="entry name" value="PHD-TYPE DOMAIN-CONTAINING PROTEIN"/>
    <property type="match status" value="1"/>
</dbReference>
<dbReference type="OrthoDB" id="6435651at2759"/>
<comment type="caution">
    <text evidence="1">The sequence shown here is derived from an EMBL/GenBank/DDBJ whole genome shotgun (WGS) entry which is preliminary data.</text>
</comment>
<protein>
    <submittedName>
        <fullName evidence="1">Uncharacterized protein</fullName>
    </submittedName>
</protein>
<reference evidence="1 2" key="1">
    <citation type="journal article" date="2020" name="Cell">
        <title>Large-Scale Comparative Analyses of Tick Genomes Elucidate Their Genetic Diversity and Vector Capacities.</title>
        <authorList>
            <consortium name="Tick Genome and Microbiome Consortium (TIGMIC)"/>
            <person name="Jia N."/>
            <person name="Wang J."/>
            <person name="Shi W."/>
            <person name="Du L."/>
            <person name="Sun Y."/>
            <person name="Zhan W."/>
            <person name="Jiang J.F."/>
            <person name="Wang Q."/>
            <person name="Zhang B."/>
            <person name="Ji P."/>
            <person name="Bell-Sakyi L."/>
            <person name="Cui X.M."/>
            <person name="Yuan T.T."/>
            <person name="Jiang B.G."/>
            <person name="Yang W.F."/>
            <person name="Lam T.T."/>
            <person name="Chang Q.C."/>
            <person name="Ding S.J."/>
            <person name="Wang X.J."/>
            <person name="Zhu J.G."/>
            <person name="Ruan X.D."/>
            <person name="Zhao L."/>
            <person name="Wei J.T."/>
            <person name="Ye R.Z."/>
            <person name="Que T.C."/>
            <person name="Du C.H."/>
            <person name="Zhou Y.H."/>
            <person name="Cheng J.X."/>
            <person name="Dai P.F."/>
            <person name="Guo W.B."/>
            <person name="Han X.H."/>
            <person name="Huang E.J."/>
            <person name="Li L.F."/>
            <person name="Wei W."/>
            <person name="Gao Y.C."/>
            <person name="Liu J.Z."/>
            <person name="Shao H.Z."/>
            <person name="Wang X."/>
            <person name="Wang C.C."/>
            <person name="Yang T.C."/>
            <person name="Huo Q.B."/>
            <person name="Li W."/>
            <person name="Chen H.Y."/>
            <person name="Chen S.E."/>
            <person name="Zhou L.G."/>
            <person name="Ni X.B."/>
            <person name="Tian J.H."/>
            <person name="Sheng Y."/>
            <person name="Liu T."/>
            <person name="Pan Y.S."/>
            <person name="Xia L.Y."/>
            <person name="Li J."/>
            <person name="Zhao F."/>
            <person name="Cao W.C."/>
        </authorList>
    </citation>
    <scope>NUCLEOTIDE SEQUENCE [LARGE SCALE GENOMIC DNA]</scope>
    <source>
        <strain evidence="1">HaeL-2018</strain>
    </source>
</reference>
<evidence type="ECO:0000313" key="2">
    <source>
        <dbReference type="Proteomes" id="UP000821853"/>
    </source>
</evidence>
<name>A0A9J6GM63_HAELO</name>
<organism evidence="1 2">
    <name type="scientific">Haemaphysalis longicornis</name>
    <name type="common">Bush tick</name>
    <dbReference type="NCBI Taxonomy" id="44386"/>
    <lineage>
        <taxon>Eukaryota</taxon>
        <taxon>Metazoa</taxon>
        <taxon>Ecdysozoa</taxon>
        <taxon>Arthropoda</taxon>
        <taxon>Chelicerata</taxon>
        <taxon>Arachnida</taxon>
        <taxon>Acari</taxon>
        <taxon>Parasitiformes</taxon>
        <taxon>Ixodida</taxon>
        <taxon>Ixodoidea</taxon>
        <taxon>Ixodidae</taxon>
        <taxon>Haemaphysalinae</taxon>
        <taxon>Haemaphysalis</taxon>
    </lineage>
</organism>
<sequence length="140" mass="16261">MTYCTSGWHGARDSRLWEKFSIQNSWVKTTRTHNDDNFALSRDATPRAYGVAAYACIRHTEGNRRRRLLLPKVDAPLKAVTLAKLELMSATLAARMSKYIRDNTDLNIVETHLWSDSSITLCWICKETDTWNTYEKKRVY</sequence>